<keyword evidence="2" id="KW-1185">Reference proteome</keyword>
<dbReference type="Ensembl" id="ENSPKIT00000020270.1">
    <property type="protein sequence ID" value="ENSPKIP00000039268.1"/>
    <property type="gene ID" value="ENSPKIG00000016693.1"/>
</dbReference>
<organism evidence="1 2">
    <name type="scientific">Paramormyrops kingsleyae</name>
    <dbReference type="NCBI Taxonomy" id="1676925"/>
    <lineage>
        <taxon>Eukaryota</taxon>
        <taxon>Metazoa</taxon>
        <taxon>Chordata</taxon>
        <taxon>Craniata</taxon>
        <taxon>Vertebrata</taxon>
        <taxon>Euteleostomi</taxon>
        <taxon>Actinopterygii</taxon>
        <taxon>Neopterygii</taxon>
        <taxon>Teleostei</taxon>
        <taxon>Osteoglossocephala</taxon>
        <taxon>Osteoglossomorpha</taxon>
        <taxon>Osteoglossiformes</taxon>
        <taxon>Mormyridae</taxon>
        <taxon>Paramormyrops</taxon>
    </lineage>
</organism>
<dbReference type="GeneTree" id="ENSGT01130000278823"/>
<reference evidence="1" key="1">
    <citation type="submission" date="2025-08" db="UniProtKB">
        <authorList>
            <consortium name="Ensembl"/>
        </authorList>
    </citation>
    <scope>IDENTIFICATION</scope>
</reference>
<reference evidence="1" key="2">
    <citation type="submission" date="2025-09" db="UniProtKB">
        <authorList>
            <consortium name="Ensembl"/>
        </authorList>
    </citation>
    <scope>IDENTIFICATION</scope>
</reference>
<dbReference type="AlphaFoldDB" id="A0A3B3TA07"/>
<protein>
    <submittedName>
        <fullName evidence="1">Uncharacterized protein</fullName>
    </submittedName>
</protein>
<accession>A0A3B3TA07</accession>
<evidence type="ECO:0000313" key="2">
    <source>
        <dbReference type="Proteomes" id="UP000261540"/>
    </source>
</evidence>
<dbReference type="Proteomes" id="UP000261540">
    <property type="component" value="Unplaced"/>
</dbReference>
<name>A0A3B3TA07_9TELE</name>
<evidence type="ECO:0000313" key="1">
    <source>
        <dbReference type="Ensembl" id="ENSPKIP00000039268.1"/>
    </source>
</evidence>
<proteinExistence type="predicted"/>
<sequence length="78" mass="9055">MSRTFMTISEVPDLGGDPPSTAVRRSFMSDCFSRSRFFCSTNSAETLLFLKNISIVSDYFTAKRYKSRRQWSITIVRR</sequence>